<keyword evidence="2" id="KW-1185">Reference proteome</keyword>
<organism evidence="1 2">
    <name type="scientific">Phytohabitans flavus</name>
    <dbReference type="NCBI Taxonomy" id="1076124"/>
    <lineage>
        <taxon>Bacteria</taxon>
        <taxon>Bacillati</taxon>
        <taxon>Actinomycetota</taxon>
        <taxon>Actinomycetes</taxon>
        <taxon>Micromonosporales</taxon>
        <taxon>Micromonosporaceae</taxon>
    </lineage>
</organism>
<dbReference type="SUPFAM" id="SSF56059">
    <property type="entry name" value="Glutathione synthetase ATP-binding domain-like"/>
    <property type="match status" value="1"/>
</dbReference>
<reference evidence="1 2" key="2">
    <citation type="submission" date="2020-03" db="EMBL/GenBank/DDBJ databases">
        <authorList>
            <person name="Ichikawa N."/>
            <person name="Kimura A."/>
            <person name="Kitahashi Y."/>
            <person name="Uohara A."/>
        </authorList>
    </citation>
    <scope>NUCLEOTIDE SEQUENCE [LARGE SCALE GENOMIC DNA]</scope>
    <source>
        <strain evidence="1 2">NBRC 107702</strain>
    </source>
</reference>
<dbReference type="AlphaFoldDB" id="A0A6F8XIM2"/>
<dbReference type="KEGG" id="pfla:Pflav_000740"/>
<accession>A0A6F8XIM2</accession>
<protein>
    <recommendedName>
        <fullName evidence="3">ATP-grasp domain-containing protein</fullName>
    </recommendedName>
</protein>
<reference evidence="1 2" key="1">
    <citation type="submission" date="2020-03" db="EMBL/GenBank/DDBJ databases">
        <title>Whole genome shotgun sequence of Phytohabitans flavus NBRC 107702.</title>
        <authorList>
            <person name="Komaki H."/>
            <person name="Tamura T."/>
        </authorList>
    </citation>
    <scope>NUCLEOTIDE SEQUENCE [LARGE SCALE GENOMIC DNA]</scope>
    <source>
        <strain evidence="1 2">NBRC 107702</strain>
    </source>
</reference>
<dbReference type="Proteomes" id="UP000502508">
    <property type="component" value="Chromosome"/>
</dbReference>
<evidence type="ECO:0000313" key="1">
    <source>
        <dbReference type="EMBL" id="BCB73664.1"/>
    </source>
</evidence>
<sequence>MIFLGASGTVAEWEALRDRGLPITFIDVDDRLCTLRIRFDEGGTKVYGLDDLRHEKVWYNPGSFEQLEQGWFESEANGRFRARQFSVALEILESVVAEFCVDRPDVMRRWANKLFQLWKISEALPGLLPRTSMTGEFSDLTVGHLVKHVGESRWIGGEKAFYCQVVTAELIEALSAAGKPLPLITQERVHADHEFRSFVFGHEEATVRFPHARLSPVPDLQFHPEHVGQAEVVPAPVGSRVWSELGETLGLSFFSVDYMMVEDRLRLLEVNPAFGFAWLPAPCVDAIAGALSRHLSS</sequence>
<dbReference type="Gene3D" id="3.30.470.20">
    <property type="entry name" value="ATP-grasp fold, B domain"/>
    <property type="match status" value="1"/>
</dbReference>
<name>A0A6F8XIM2_9ACTN</name>
<gene>
    <name evidence="1" type="ORF">Pflav_000740</name>
</gene>
<proteinExistence type="predicted"/>
<dbReference type="EMBL" id="AP022870">
    <property type="protein sequence ID" value="BCB73664.1"/>
    <property type="molecule type" value="Genomic_DNA"/>
</dbReference>
<evidence type="ECO:0008006" key="3">
    <source>
        <dbReference type="Google" id="ProtNLM"/>
    </source>
</evidence>
<evidence type="ECO:0000313" key="2">
    <source>
        <dbReference type="Proteomes" id="UP000502508"/>
    </source>
</evidence>